<protein>
    <submittedName>
        <fullName evidence="1">Uncharacterized protein</fullName>
    </submittedName>
</protein>
<dbReference type="Proteomes" id="UP000010366">
    <property type="component" value="Plasmid pCHA6605.01"/>
</dbReference>
<reference evidence="1 2" key="1">
    <citation type="submission" date="2012-05" db="EMBL/GenBank/DDBJ databases">
        <title>Noncontiguous Finished plasmid 1 of genome of Chamaesiphon sp. PCC 6605.</title>
        <authorList>
            <consortium name="US DOE Joint Genome Institute"/>
            <person name="Gugger M."/>
            <person name="Coursin T."/>
            <person name="Rippka R."/>
            <person name="Tandeau De Marsac N."/>
            <person name="Huntemann M."/>
            <person name="Wei C.-L."/>
            <person name="Han J."/>
            <person name="Detter J.C."/>
            <person name="Han C."/>
            <person name="Tapia R."/>
            <person name="Chen A."/>
            <person name="Kyrpides N."/>
            <person name="Mavromatis K."/>
            <person name="Markowitz V."/>
            <person name="Szeto E."/>
            <person name="Ivanova N."/>
            <person name="Pagani I."/>
            <person name="Pati A."/>
            <person name="Goodwin L."/>
            <person name="Nordberg H.P."/>
            <person name="Cantor M.N."/>
            <person name="Hua S.X."/>
            <person name="Woyke T."/>
            <person name="Kerfeld C.A."/>
        </authorList>
    </citation>
    <scope>NUCLEOTIDE SEQUENCE [LARGE SCALE GENOMIC DNA]</scope>
    <source>
        <strain evidence="2">ATCC 27169 / PCC 6605</strain>
        <plasmid evidence="2">Plasmid pCHA6605.01</plasmid>
    </source>
</reference>
<keyword evidence="1" id="KW-0614">Plasmid</keyword>
<proteinExistence type="predicted"/>
<organism evidence="1 2">
    <name type="scientific">Chamaesiphon minutus (strain ATCC 27169 / PCC 6605)</name>
    <dbReference type="NCBI Taxonomy" id="1173020"/>
    <lineage>
        <taxon>Bacteria</taxon>
        <taxon>Bacillati</taxon>
        <taxon>Cyanobacteriota</taxon>
        <taxon>Cyanophyceae</taxon>
        <taxon>Gomontiellales</taxon>
        <taxon>Chamaesiphonaceae</taxon>
        <taxon>Chamaesiphon</taxon>
    </lineage>
</organism>
<geneLocation type="plasmid" evidence="1 2">
    <name>pCHA6605.01</name>
</geneLocation>
<sequence>MDLSILPDDQLLQLIEAVTKEVARRAIAIQAATEKYWQDTKEEILNHPNNAASQRRADSPTSTNDDLTKATVARLLKTADFFRNYQHHAFSVNVWEKQGDIRLYLQESFKSDGWKFVYYHTGNRYQIPETVNAPDLDSASICEFRSLARMLCNELPSGFKCYANDDIKHPVNSTLLQQYRSQI</sequence>
<dbReference type="OrthoDB" id="3152898at2"/>
<dbReference type="RefSeq" id="WP_015328983.1">
    <property type="nucleotide sequence ID" value="NC_020053.1"/>
</dbReference>
<evidence type="ECO:0000313" key="1">
    <source>
        <dbReference type="EMBL" id="AFY97098.1"/>
    </source>
</evidence>
<dbReference type="EMBL" id="CP003601">
    <property type="protein sequence ID" value="AFY97098.1"/>
    <property type="molecule type" value="Genomic_DNA"/>
</dbReference>
<keyword evidence="2" id="KW-1185">Reference proteome</keyword>
<gene>
    <name evidence="1" type="ORF">Cha6605_6272</name>
</gene>
<evidence type="ECO:0000313" key="2">
    <source>
        <dbReference type="Proteomes" id="UP000010366"/>
    </source>
</evidence>
<dbReference type="KEGG" id="cmp:Cha6605_6272"/>
<dbReference type="AlphaFoldDB" id="K9UQY6"/>
<name>K9UQY6_CHAP6</name>
<accession>K9UQY6</accession>
<dbReference type="HOGENOM" id="CLU_1472699_0_0_3"/>